<dbReference type="OrthoDB" id="47328at2759"/>
<dbReference type="Proteomes" id="UP000324800">
    <property type="component" value="Unassembled WGS sequence"/>
</dbReference>
<dbReference type="Gene3D" id="1.25.40.410">
    <property type="match status" value="1"/>
</dbReference>
<protein>
    <submittedName>
        <fullName evidence="4">Putative dedicator of cytokinesis protein 11</fullName>
    </submittedName>
</protein>
<feature type="compositionally biased region" description="Basic and acidic residues" evidence="2">
    <location>
        <begin position="52"/>
        <end position="63"/>
    </location>
</feature>
<evidence type="ECO:0000256" key="1">
    <source>
        <dbReference type="PROSITE-ProRule" id="PRU00984"/>
    </source>
</evidence>
<evidence type="ECO:0000313" key="4">
    <source>
        <dbReference type="EMBL" id="KAA6396334.1"/>
    </source>
</evidence>
<dbReference type="InterPro" id="IPR046770">
    <property type="entry name" value="DOCKER_Lobe_B"/>
</dbReference>
<organism evidence="4 5">
    <name type="scientific">Streblomastix strix</name>
    <dbReference type="NCBI Taxonomy" id="222440"/>
    <lineage>
        <taxon>Eukaryota</taxon>
        <taxon>Metamonada</taxon>
        <taxon>Preaxostyla</taxon>
        <taxon>Oxymonadida</taxon>
        <taxon>Streblomastigidae</taxon>
        <taxon>Streblomastix</taxon>
    </lineage>
</organism>
<dbReference type="Gene3D" id="1.20.58.740">
    <property type="match status" value="1"/>
</dbReference>
<name>A0A5J4WMY4_9EUKA</name>
<evidence type="ECO:0000256" key="2">
    <source>
        <dbReference type="SAM" id="MobiDB-lite"/>
    </source>
</evidence>
<dbReference type="PROSITE" id="PS51651">
    <property type="entry name" value="DOCKER"/>
    <property type="match status" value="1"/>
</dbReference>
<dbReference type="PANTHER" id="PTHR23317">
    <property type="entry name" value="DEDICATOR OF CYTOKINESIS DOCK"/>
    <property type="match status" value="1"/>
</dbReference>
<sequence>MKTRTDTHFRNSAKAKLIAAIEEHHDIDIQNEKESVAKRLQKKEEHKRRKIEKQQQKEIKRENEEDEDDDDERFYLFRGEAGRIKLDRINHEQESATYEKPKDLKSQNIIFGNLIYGDGSLLQEISQAIEEAYKKEENKNKKQKKKEEEYDDENSNSDEDDEDYNIRDDEDEEEEDLEEVQNDDEEDGDYETESSQSSGSNSKDNKQNWKEKGDKAILDNQSSIIIKNQYFPKEFYEMLKAFVMFSSIVATLSPVISARYIVSELATFITHLWTIADRRKVNKLIQMFVQTFYPDEQRQTLTQRRIIVEMLIVFWRTLTSADCWIQVSIDSGLIQQRRKNQFSGFFLTNIMIHSLFKCHKIMKGIGNELQRTKSKGNFASAIYFNNFNQNQTSGQNLGIQSSSQQQDNINLTGALSQTSTANQFFQQKGDTFNLQDGNIFTNQSLNNQSGGFGTTKSFSSITAPISIKRFQIQDQFISERSSSLSSNSGTDKDRGSIGSATTSLLLRSSLGNKAQRNVIQSIPSSQSKTQSGGRRDGIFENELQNGDLGSYSGVQMIGNTQNIGEVKENLGLSNVQQSLTNSTSSLASLITPATQLNPRDVEAEDEYQLMDADGFRNERDNPASIRPFFLFREMLTRFDLDERMNNIRVRMAVSELHFAFLRLCVSNFDLLSNQLNLNRNEMYDCQLSCMWLLLNANLNVVRQFITQLKPKFYPSIFHLLLSTIDNFEPQTLSLFIMQQRLNQGEFEKQLQQKEIQEAGIAFQYSFANKQNFRRNQMSVQKYTPRSQISQNTPLQGIAPFNITSTNSKDFGVIWSPSVDKNQPYPLIRNINSPSTTGTGIGSLKKQDLFFGFDNKLQIVQTQQQSGQGNMNEEGKIGPISSNFQIHNENSYPSTEDENAAQTINHILARLISDIIIEYIACKSYNSLIKEKKLTRIKPPVFLGQHSAMEIILEKVTTDKNSAGRVPWVFSAATAERMQENFKNFTGQEENERTMRGPWDTTLALLKRDLSDEATIDVLGMAFYLLRITAHMIIMGNRQYLTRFIKYIMRKTRSSNTAIRLRTVALLYWLLKIEYLLTNHVHRVGSVCMLIVSRGISGGKTSKQYNELINNEENIDQDDNSDSLMKRGLTFNKPTKEKERDEEKRDKEYKFEQEKKTEKNRESKEKQSKNKQLLHLEEKLLKEENNVKLSLQMISEFANKDTDKKLKIDGLIKVSDQLQLLYEDTKSVAKLKDTDGDLKAELAYAASSNYKQQPELRIEKISVLMGILGEKEGINQEEIAMTQTIKCIIILDILSAIMRHATFTLVNNTVDADNKEGEGENINIEAKQLKLFQSVFQGVQYPQYLPIRSDYARVWRDGGLYCARQPMNEAIHSMSQTASVAVVGGQLNTELALDAIFNKQEVKMAGKQRYGGSWCSWDVILRNIIPQIKNFVYKHDELEKFMQQDEFSESIHSSSIFTIQNATKQLELALHYMEEAKIYEFSLHISRVLEAFYMALNWLEQLQQLYLMRSTAYSAILATDSVITRIQSTYYFIQLMGPMFGKENNAQYIIKEYNFKGLGDVKVKLLEKYKKRFGIEPVILQSTNFENKQEFEDIISQQGKDKPYIQLISVKPYLTDRERGERKSQFEQLVNISTFSYDRVFNSKDPKQKNIPLQDQSKRLIVFETEHPFPFCTRRVQVNAEKTKIIKYSPCALANIDLHSRIKNIEDKIDPLDENSLLRLLQGAVAPQVNVGPIGIFRCFLRDYRDTCLKEELEELRRTFNEFFQTCQRAFIVLHSENVSIELLGALEESMIKMIDEVRFELSEFPFFKEINEAYDDI</sequence>
<comment type="caution">
    <text evidence="4">The sequence shown here is derived from an EMBL/GenBank/DDBJ whole genome shotgun (WGS) entry which is preliminary data.</text>
</comment>
<feature type="compositionally biased region" description="Basic residues" evidence="2">
    <location>
        <begin position="40"/>
        <end position="51"/>
    </location>
</feature>
<dbReference type="InterPro" id="IPR027357">
    <property type="entry name" value="DOCKER_dom"/>
</dbReference>
<dbReference type="InterPro" id="IPR043161">
    <property type="entry name" value="DOCK_C_lobe_A"/>
</dbReference>
<feature type="domain" description="DOCKER" evidence="3">
    <location>
        <begin position="1387"/>
        <end position="1810"/>
    </location>
</feature>
<feature type="region of interest" description="Disordered" evidence="2">
    <location>
        <begin position="136"/>
        <end position="210"/>
    </location>
</feature>
<dbReference type="Pfam" id="PF20422">
    <property type="entry name" value="DHR-2_Lobe_B"/>
    <property type="match status" value="1"/>
</dbReference>
<comment type="similarity">
    <text evidence="1">Belongs to the DOCK family.</text>
</comment>
<dbReference type="Pfam" id="PF20421">
    <property type="entry name" value="DHR-2_Lobe_C"/>
    <property type="match status" value="1"/>
</dbReference>
<feature type="region of interest" description="Disordered" evidence="2">
    <location>
        <begin position="40"/>
        <end position="73"/>
    </location>
</feature>
<dbReference type="InterPro" id="IPR043162">
    <property type="entry name" value="DOCK_C_lobe_C"/>
</dbReference>
<feature type="region of interest" description="Disordered" evidence="2">
    <location>
        <begin position="1110"/>
        <end position="1170"/>
    </location>
</feature>
<feature type="compositionally biased region" description="Basic and acidic residues" evidence="2">
    <location>
        <begin position="136"/>
        <end position="148"/>
    </location>
</feature>
<feature type="region of interest" description="Disordered" evidence="2">
    <location>
        <begin position="516"/>
        <end position="541"/>
    </location>
</feature>
<gene>
    <name evidence="4" type="ORF">EZS28_008138</name>
</gene>
<dbReference type="GO" id="GO:0005085">
    <property type="term" value="F:guanyl-nucleotide exchange factor activity"/>
    <property type="evidence" value="ECO:0007669"/>
    <property type="project" value="InterPro"/>
</dbReference>
<dbReference type="InterPro" id="IPR026791">
    <property type="entry name" value="DOCK"/>
</dbReference>
<dbReference type="PANTHER" id="PTHR23317:SF76">
    <property type="entry name" value="LD20667P"/>
    <property type="match status" value="1"/>
</dbReference>
<evidence type="ECO:0000259" key="3">
    <source>
        <dbReference type="PROSITE" id="PS51651"/>
    </source>
</evidence>
<accession>A0A5J4WMY4</accession>
<proteinExistence type="inferred from homology"/>
<dbReference type="InterPro" id="IPR046773">
    <property type="entry name" value="DOCKER_Lobe_C"/>
</dbReference>
<dbReference type="GO" id="GO:0007264">
    <property type="term" value="P:small GTPase-mediated signal transduction"/>
    <property type="evidence" value="ECO:0007669"/>
    <property type="project" value="InterPro"/>
</dbReference>
<dbReference type="EMBL" id="SNRW01001451">
    <property type="protein sequence ID" value="KAA6396334.1"/>
    <property type="molecule type" value="Genomic_DNA"/>
</dbReference>
<evidence type="ECO:0000313" key="5">
    <source>
        <dbReference type="Proteomes" id="UP000324800"/>
    </source>
</evidence>
<reference evidence="4 5" key="1">
    <citation type="submission" date="2019-03" db="EMBL/GenBank/DDBJ databases">
        <title>Single cell metagenomics reveals metabolic interactions within the superorganism composed of flagellate Streblomastix strix and complex community of Bacteroidetes bacteria on its surface.</title>
        <authorList>
            <person name="Treitli S.C."/>
            <person name="Kolisko M."/>
            <person name="Husnik F."/>
            <person name="Keeling P."/>
            <person name="Hampl V."/>
        </authorList>
    </citation>
    <scope>NUCLEOTIDE SEQUENCE [LARGE SCALE GENOMIC DNA]</scope>
    <source>
        <strain evidence="4">ST1C</strain>
    </source>
</reference>
<feature type="compositionally biased region" description="Acidic residues" evidence="2">
    <location>
        <begin position="149"/>
        <end position="192"/>
    </location>
</feature>
<feature type="compositionally biased region" description="Basic and acidic residues" evidence="2">
    <location>
        <begin position="1133"/>
        <end position="1170"/>
    </location>
</feature>
<feature type="compositionally biased region" description="Polar residues" evidence="2">
    <location>
        <begin position="516"/>
        <end position="532"/>
    </location>
</feature>